<proteinExistence type="predicted"/>
<dbReference type="Gene3D" id="3.40.50.620">
    <property type="entry name" value="HUPs"/>
    <property type="match status" value="1"/>
</dbReference>
<accession>A0A8X8IHF0</accession>
<dbReference type="RefSeq" id="WP_092723807.1">
    <property type="nucleotide sequence ID" value="NZ_FNNO01000007.1"/>
</dbReference>
<reference evidence="2 3" key="1">
    <citation type="submission" date="2016-10" db="EMBL/GenBank/DDBJ databases">
        <authorList>
            <person name="Varghese N."/>
            <person name="Submissions S."/>
        </authorList>
    </citation>
    <scope>NUCLEOTIDE SEQUENCE [LARGE SCALE GENOMIC DNA]</scope>
    <source>
        <strain evidence="2 3">DSM 25353</strain>
    </source>
</reference>
<gene>
    <name evidence="2" type="ORF">SAMN05444410_107175</name>
</gene>
<comment type="caution">
    <text evidence="2">The sequence shown here is derived from an EMBL/GenBank/DDBJ whole genome shotgun (WGS) entry which is preliminary data.</text>
</comment>
<dbReference type="Pfam" id="PF01902">
    <property type="entry name" value="Diphthami_syn_2"/>
    <property type="match status" value="1"/>
</dbReference>
<feature type="domain" description="Diphthamide synthase" evidence="1">
    <location>
        <begin position="9"/>
        <end position="208"/>
    </location>
</feature>
<organism evidence="2 3">
    <name type="scientific">Hydrobacter penzbergensis</name>
    <dbReference type="NCBI Taxonomy" id="1235997"/>
    <lineage>
        <taxon>Bacteria</taxon>
        <taxon>Pseudomonadati</taxon>
        <taxon>Bacteroidota</taxon>
        <taxon>Chitinophagia</taxon>
        <taxon>Chitinophagales</taxon>
        <taxon>Chitinophagaceae</taxon>
        <taxon>Hydrobacter</taxon>
    </lineage>
</organism>
<dbReference type="PIRSF" id="PIRSF039123">
    <property type="entry name" value="Diphthamide_synthase"/>
    <property type="match status" value="1"/>
</dbReference>
<dbReference type="SUPFAM" id="SSF52402">
    <property type="entry name" value="Adenine nucleotide alpha hydrolases-like"/>
    <property type="match status" value="1"/>
</dbReference>
<evidence type="ECO:0000259" key="1">
    <source>
        <dbReference type="Pfam" id="PF01902"/>
    </source>
</evidence>
<dbReference type="Gene3D" id="3.90.1490.10">
    <property type="entry name" value="putative n-type atp pyrophosphatase, domain 2"/>
    <property type="match status" value="1"/>
</dbReference>
<protein>
    <submittedName>
        <fullName evidence="2">MJ0570-related uncharacterized domain-containing protein</fullName>
    </submittedName>
</protein>
<dbReference type="NCBIfam" id="TIGR00290">
    <property type="entry name" value="MJ0570_dom"/>
    <property type="match status" value="1"/>
</dbReference>
<dbReference type="InterPro" id="IPR014729">
    <property type="entry name" value="Rossmann-like_a/b/a_fold"/>
</dbReference>
<keyword evidence="3" id="KW-1185">Reference proteome</keyword>
<dbReference type="CDD" id="cd01994">
    <property type="entry name" value="AANH_PF0828-like"/>
    <property type="match status" value="1"/>
</dbReference>
<sequence length="244" mass="27948">MLPYRSYFNWSGGKDSTLALYHALQQPAYSIERLITSVNSTYNRISMHGVRAELLEQQAGALGIPLQQLRMSDQPTMTEYNQAMAALTAALYKEGFTHSVFGDIFLEDLRKYREERLAEQHINAYFPIWKRDTTELIHEFIDLGFKTITVCVKSELLDQSFVGRVIDKDFLKDLPSNVDPCGENGEFHTFVFDGPLFKQPIPFTLGEKVFREYQAPKDQDDNCFSGTANRPSSMGFWFCDLLPV</sequence>
<dbReference type="AlphaFoldDB" id="A0A8X8IHF0"/>
<dbReference type="EMBL" id="FNNO01000007">
    <property type="protein sequence ID" value="SDW96647.1"/>
    <property type="molecule type" value="Genomic_DNA"/>
</dbReference>
<dbReference type="InterPro" id="IPR030662">
    <property type="entry name" value="DPH6/MJ0570"/>
</dbReference>
<dbReference type="Proteomes" id="UP000198711">
    <property type="component" value="Unassembled WGS sequence"/>
</dbReference>
<evidence type="ECO:0000313" key="2">
    <source>
        <dbReference type="EMBL" id="SDW96647.1"/>
    </source>
</evidence>
<name>A0A8X8IHF0_9BACT</name>
<evidence type="ECO:0000313" key="3">
    <source>
        <dbReference type="Proteomes" id="UP000198711"/>
    </source>
</evidence>
<dbReference type="InterPro" id="IPR002761">
    <property type="entry name" value="Diphthami_syn_dom"/>
</dbReference>